<reference evidence="2 3" key="1">
    <citation type="submission" date="2024-02" db="EMBL/GenBank/DDBJ databases">
        <title>De novo assembly and annotation of 12 fungi associated with fruit tree decline syndrome in Ontario, Canada.</title>
        <authorList>
            <person name="Sulman M."/>
            <person name="Ellouze W."/>
            <person name="Ilyukhin E."/>
        </authorList>
    </citation>
    <scope>NUCLEOTIDE SEQUENCE [LARGE SCALE GENOMIC DNA]</scope>
    <source>
        <strain evidence="2 3">M169</strain>
    </source>
</reference>
<evidence type="ECO:0000313" key="3">
    <source>
        <dbReference type="Proteomes" id="UP001430848"/>
    </source>
</evidence>
<gene>
    <name evidence="2" type="ORF">SLS63_011282</name>
</gene>
<sequence>MALYTFDNTSKSGHSILISLRELKIGILIDTAIQDDAAADVAVVIHINVVVSIAAKGVVFGVMVAFMVDFLGHVWIYFFIHVAFHAVVNMAIDIAVSNMVVAGSDVIIDSGDTWFFAF</sequence>
<dbReference type="Proteomes" id="UP001430848">
    <property type="component" value="Unassembled WGS sequence"/>
</dbReference>
<evidence type="ECO:0000256" key="1">
    <source>
        <dbReference type="SAM" id="Phobius"/>
    </source>
</evidence>
<keyword evidence="1" id="KW-1133">Transmembrane helix</keyword>
<proteinExistence type="predicted"/>
<keyword evidence="3" id="KW-1185">Reference proteome</keyword>
<keyword evidence="1" id="KW-0812">Transmembrane</keyword>
<accession>A0ABR1NUG1</accession>
<name>A0ABR1NUG1_DIAER</name>
<organism evidence="2 3">
    <name type="scientific">Diaporthe eres</name>
    <name type="common">Phomopsis oblonga</name>
    <dbReference type="NCBI Taxonomy" id="83184"/>
    <lineage>
        <taxon>Eukaryota</taxon>
        <taxon>Fungi</taxon>
        <taxon>Dikarya</taxon>
        <taxon>Ascomycota</taxon>
        <taxon>Pezizomycotina</taxon>
        <taxon>Sordariomycetes</taxon>
        <taxon>Sordariomycetidae</taxon>
        <taxon>Diaporthales</taxon>
        <taxon>Diaporthaceae</taxon>
        <taxon>Diaporthe</taxon>
        <taxon>Diaporthe eres species complex</taxon>
    </lineage>
</organism>
<dbReference type="EMBL" id="JAKNSF020000105">
    <property type="protein sequence ID" value="KAK7715695.1"/>
    <property type="molecule type" value="Genomic_DNA"/>
</dbReference>
<evidence type="ECO:0000313" key="2">
    <source>
        <dbReference type="EMBL" id="KAK7715695.1"/>
    </source>
</evidence>
<protein>
    <submittedName>
        <fullName evidence="2">Uncharacterized protein</fullName>
    </submittedName>
</protein>
<feature type="transmembrane region" description="Helical" evidence="1">
    <location>
        <begin position="74"/>
        <end position="92"/>
    </location>
</feature>
<keyword evidence="1" id="KW-0472">Membrane</keyword>
<feature type="transmembrane region" description="Helical" evidence="1">
    <location>
        <begin position="43"/>
        <end position="68"/>
    </location>
</feature>
<comment type="caution">
    <text evidence="2">The sequence shown here is derived from an EMBL/GenBank/DDBJ whole genome shotgun (WGS) entry which is preliminary data.</text>
</comment>